<accession>A0ABT6DF16</accession>
<dbReference type="Proteomes" id="UP001152321">
    <property type="component" value="Unassembled WGS sequence"/>
</dbReference>
<sequence>MSKRSSFVLAAILIFSALAYSIWDRRSTANATAEASPMPAQEPLSTSTSELAEPLAASTPATEVLEQPKPQIAAPVSIKRKASSQAPAEQLPNSPFLTGEPVQTVATNTPPPPPSMTAPIEQAEQNRSDISNELDWVEFEAATRYASQTHSQNFETSKTHLNPLSILLAFSWAVSRSCAVEASWRQGLQETTNSTDRFPMNRLTAGLSYIPQKTFFTASRVKFQGGLERSLEASLNDSDSPPAYREYTTLNLYGGATWIQPLNSLWALDIQLLFRQPLLKPDGFSSYTENGWSVLLQPGYQLDQSTKVGFKLGYESKAKTFEWSAGSGNTRGRSTENDTQVGLFIRFSF</sequence>
<gene>
    <name evidence="2" type="ORF">NWE73_03625</name>
</gene>
<name>A0ABT6DF16_9BACT</name>
<reference evidence="2" key="1">
    <citation type="submission" date="2022-08" db="EMBL/GenBank/DDBJ databases">
        <title>Novel Bdellovibrio Species Isolated from Svalbard: Designation Bdellovibrio svalbardensis.</title>
        <authorList>
            <person name="Mitchell R.J."/>
            <person name="Choi S.Y."/>
        </authorList>
    </citation>
    <scope>NUCLEOTIDE SEQUENCE</scope>
    <source>
        <strain evidence="2">PAP01</strain>
    </source>
</reference>
<keyword evidence="3" id="KW-1185">Reference proteome</keyword>
<comment type="caution">
    <text evidence="2">The sequence shown here is derived from an EMBL/GenBank/DDBJ whole genome shotgun (WGS) entry which is preliminary data.</text>
</comment>
<organism evidence="2 3">
    <name type="scientific">Bdellovibrio svalbardensis</name>
    <dbReference type="NCBI Taxonomy" id="2972972"/>
    <lineage>
        <taxon>Bacteria</taxon>
        <taxon>Pseudomonadati</taxon>
        <taxon>Bdellovibrionota</taxon>
        <taxon>Bdellovibrionia</taxon>
        <taxon>Bdellovibrionales</taxon>
        <taxon>Pseudobdellovibrionaceae</taxon>
        <taxon>Bdellovibrio</taxon>
    </lineage>
</organism>
<evidence type="ECO:0000313" key="3">
    <source>
        <dbReference type="Proteomes" id="UP001152321"/>
    </source>
</evidence>
<dbReference type="EMBL" id="JANRMI010000001">
    <property type="protein sequence ID" value="MDG0815438.1"/>
    <property type="molecule type" value="Genomic_DNA"/>
</dbReference>
<protein>
    <submittedName>
        <fullName evidence="2">Uncharacterized protein</fullName>
    </submittedName>
</protein>
<feature type="region of interest" description="Disordered" evidence="1">
    <location>
        <begin position="32"/>
        <end position="119"/>
    </location>
</feature>
<dbReference type="RefSeq" id="WP_277576913.1">
    <property type="nucleotide sequence ID" value="NZ_JANRMI010000001.1"/>
</dbReference>
<proteinExistence type="predicted"/>
<evidence type="ECO:0000256" key="1">
    <source>
        <dbReference type="SAM" id="MobiDB-lite"/>
    </source>
</evidence>
<feature type="compositionally biased region" description="Polar residues" evidence="1">
    <location>
        <begin position="83"/>
        <end position="96"/>
    </location>
</feature>
<evidence type="ECO:0000313" key="2">
    <source>
        <dbReference type="EMBL" id="MDG0815438.1"/>
    </source>
</evidence>